<accession>A0ABY4YCK6</accession>
<dbReference type="EMBL" id="CP071528">
    <property type="protein sequence ID" value="USQ15378.1"/>
    <property type="molecule type" value="Genomic_DNA"/>
</dbReference>
<dbReference type="Proteomes" id="UP001057474">
    <property type="component" value="Plasmid pLlyPCM2298_1"/>
</dbReference>
<dbReference type="Gene3D" id="3.40.390.10">
    <property type="entry name" value="Collagenase (Catalytic Domain)"/>
    <property type="match status" value="1"/>
</dbReference>
<proteinExistence type="predicted"/>
<keyword evidence="2" id="KW-1185">Reference proteome</keyword>
<geneLocation type="plasmid" evidence="1 2">
    <name>pLlyPCM2298_1</name>
</geneLocation>
<protein>
    <submittedName>
        <fullName evidence="1">Uncharacterized protein</fullName>
    </submittedName>
</protein>
<dbReference type="InterPro" id="IPR024079">
    <property type="entry name" value="MetalloPept_cat_dom_sf"/>
</dbReference>
<evidence type="ECO:0000313" key="2">
    <source>
        <dbReference type="Proteomes" id="UP001057474"/>
    </source>
</evidence>
<reference evidence="1" key="1">
    <citation type="submission" date="2021-03" db="EMBL/GenBank/DDBJ databases">
        <title>Legionella lytica PCM 2298.</title>
        <authorList>
            <person name="Koper P."/>
        </authorList>
    </citation>
    <scope>NUCLEOTIDE SEQUENCE</scope>
    <source>
        <strain evidence="1">PCM 2298</strain>
        <plasmid evidence="1">pLlyPCM2298_1</plasmid>
    </source>
</reference>
<name>A0ABY4YCK6_9GAMM</name>
<dbReference type="RefSeq" id="WP_252582615.1">
    <property type="nucleotide sequence ID" value="NZ_CP071528.1"/>
</dbReference>
<evidence type="ECO:0000313" key="1">
    <source>
        <dbReference type="EMBL" id="USQ15378.1"/>
    </source>
</evidence>
<keyword evidence="1" id="KW-0614">Plasmid</keyword>
<dbReference type="SUPFAM" id="SSF55486">
    <property type="entry name" value="Metalloproteases ('zincins'), catalytic domain"/>
    <property type="match status" value="1"/>
</dbReference>
<sequence length="421" mass="47054">MNEKSEILCPKLTNKEFAALFMGRWKRAPHARTTAINYTFDLSFIPAALERRAHKEHPNVTMEPLTLSTQKRVRVALGLWRVACGETIEFNYKNTLSTSQPGIIFALCKQFRHQGEAWNHYENGGYQYSLICLSYNAANSRYKNTIPHEIGHALGIAHPHEVESVKQQLLVIAQGRGCTVMGYDWLLASPDNFCSSNKYCPYGEGHAFVPGPLDQQICTRIYEFPPFSERILLNGLRTGFLHSAAESAVASFLSHIKLLNLNPEMANALSLTAFILIRSYSGNAGFSLTNSLALVELTALIRKETHVDVIHFIKTMSNIIGIMMHFYELYNNEDALVKLFYLSTMLAASFAGAGLGSHIGKTTASFTNTIVDNFSSLFKWGKQVVVTVSSIFSPISFFSKKKPTNEIPSESMEFNPEVKQS</sequence>
<organism evidence="1 2">
    <name type="scientific">Legionella lytica</name>
    <dbReference type="NCBI Taxonomy" id="96232"/>
    <lineage>
        <taxon>Bacteria</taxon>
        <taxon>Pseudomonadati</taxon>
        <taxon>Pseudomonadota</taxon>
        <taxon>Gammaproteobacteria</taxon>
        <taxon>Legionellales</taxon>
        <taxon>Legionellaceae</taxon>
        <taxon>Legionella</taxon>
    </lineage>
</organism>
<gene>
    <name evidence="1" type="ORF">J2N86_14100</name>
</gene>